<dbReference type="Proteomes" id="UP000005206">
    <property type="component" value="Chromosome 3"/>
</dbReference>
<dbReference type="Gene3D" id="1.20.120.20">
    <property type="entry name" value="Apolipoprotein"/>
    <property type="match status" value="1"/>
</dbReference>
<dbReference type="KEGG" id="nhe:NECHADRAFT_77351"/>
<dbReference type="GeneID" id="9671409"/>
<evidence type="ECO:0000259" key="2">
    <source>
        <dbReference type="Pfam" id="PF24864"/>
    </source>
</evidence>
<protein>
    <recommendedName>
        <fullName evidence="2">DUF7730 domain-containing protein</fullName>
    </recommendedName>
</protein>
<feature type="coiled-coil region" evidence="1">
    <location>
        <begin position="260"/>
        <end position="287"/>
    </location>
</feature>
<dbReference type="OMA" id="FSELWEM"/>
<dbReference type="HOGENOM" id="CLU_316188_0_0_1"/>
<dbReference type="VEuPathDB" id="FungiDB:NECHADRAFT_77351"/>
<proteinExistence type="predicted"/>
<keyword evidence="4" id="KW-1185">Reference proteome</keyword>
<dbReference type="InParanoid" id="C7YKZ8"/>
<name>C7YKZ8_FUSV7</name>
<dbReference type="AlphaFoldDB" id="C7YKZ8"/>
<keyword evidence="1" id="KW-0175">Coiled coil</keyword>
<organism evidence="3 4">
    <name type="scientific">Fusarium vanettenii (strain ATCC MYA-4622 / CBS 123669 / FGSC 9596 / NRRL 45880 / 77-13-4)</name>
    <name type="common">Fusarium solani subsp. pisi</name>
    <dbReference type="NCBI Taxonomy" id="660122"/>
    <lineage>
        <taxon>Eukaryota</taxon>
        <taxon>Fungi</taxon>
        <taxon>Dikarya</taxon>
        <taxon>Ascomycota</taxon>
        <taxon>Pezizomycotina</taxon>
        <taxon>Sordariomycetes</taxon>
        <taxon>Hypocreomycetidae</taxon>
        <taxon>Hypocreales</taxon>
        <taxon>Nectriaceae</taxon>
        <taxon>Fusarium</taxon>
        <taxon>Fusarium solani species complex</taxon>
        <taxon>Fusarium vanettenii</taxon>
    </lineage>
</organism>
<feature type="coiled-coil region" evidence="1">
    <location>
        <begin position="26"/>
        <end position="125"/>
    </location>
</feature>
<feature type="domain" description="DUF7730" evidence="2">
    <location>
        <begin position="675"/>
        <end position="863"/>
    </location>
</feature>
<dbReference type="OrthoDB" id="2951834at2759"/>
<dbReference type="InterPro" id="IPR056632">
    <property type="entry name" value="DUF7730"/>
</dbReference>
<reference evidence="3 4" key="1">
    <citation type="journal article" date="2009" name="PLoS Genet.">
        <title>The genome of Nectria haematococca: contribution of supernumerary chromosomes to gene expansion.</title>
        <authorList>
            <person name="Coleman J.J."/>
            <person name="Rounsley S.D."/>
            <person name="Rodriguez-Carres M."/>
            <person name="Kuo A."/>
            <person name="Wasmann C.C."/>
            <person name="Grimwood J."/>
            <person name="Schmutz J."/>
            <person name="Taga M."/>
            <person name="White G.J."/>
            <person name="Zhou S."/>
            <person name="Schwartz D.C."/>
            <person name="Freitag M."/>
            <person name="Ma L.J."/>
            <person name="Danchin E.G."/>
            <person name="Henrissat B."/>
            <person name="Coutinho P.M."/>
            <person name="Nelson D.R."/>
            <person name="Straney D."/>
            <person name="Napoli C.A."/>
            <person name="Barker B.M."/>
            <person name="Gribskov M."/>
            <person name="Rep M."/>
            <person name="Kroken S."/>
            <person name="Molnar I."/>
            <person name="Rensing C."/>
            <person name="Kennell J.C."/>
            <person name="Zamora J."/>
            <person name="Farman M.L."/>
            <person name="Selker E.U."/>
            <person name="Salamov A."/>
            <person name="Shapiro H."/>
            <person name="Pangilinan J."/>
            <person name="Lindquist E."/>
            <person name="Lamers C."/>
            <person name="Grigoriev I.V."/>
            <person name="Geiser D.M."/>
            <person name="Covert S.F."/>
            <person name="Temporini E."/>
            <person name="Vanetten H.D."/>
        </authorList>
    </citation>
    <scope>NUCLEOTIDE SEQUENCE [LARGE SCALE GENOMIC DNA]</scope>
    <source>
        <strain evidence="4">ATCC MYA-4622 / CBS 123669 / FGSC 9596 / NRRL 45880 / 77-13-4</strain>
    </source>
</reference>
<dbReference type="PANTHER" id="PTHR38790">
    <property type="entry name" value="2EXR DOMAIN-CONTAINING PROTEIN-RELATED"/>
    <property type="match status" value="1"/>
</dbReference>
<evidence type="ECO:0000256" key="1">
    <source>
        <dbReference type="SAM" id="Coils"/>
    </source>
</evidence>
<gene>
    <name evidence="3" type="ORF">NECHADRAFT_77351</name>
</gene>
<dbReference type="EMBL" id="GG698897">
    <property type="protein sequence ID" value="EEU46707.1"/>
    <property type="molecule type" value="Genomic_DNA"/>
</dbReference>
<evidence type="ECO:0000313" key="4">
    <source>
        <dbReference type="Proteomes" id="UP000005206"/>
    </source>
</evidence>
<dbReference type="RefSeq" id="XP_003052420.1">
    <property type="nucleotide sequence ID" value="XM_003052374.1"/>
</dbReference>
<accession>C7YKZ8</accession>
<evidence type="ECO:0000313" key="3">
    <source>
        <dbReference type="EMBL" id="EEU46707.1"/>
    </source>
</evidence>
<sequence length="923" mass="101178">MLDKQIKSMRDHADFDEAKRMLLDKENEFNSHVQQARDRVDEAKRNWENKERDIISALDRAKSGAQNYKQQLEDNLAAAEKSYASGVVAAVANLDQARHDAAVTIHLAETDLQRAQSQSEEVIRQAQSDLNQKRNVFGLVFGSARSDLEQTKKSFDEAIIANDTTTKDLEDLDRRLNEASLLDMPVLLAEKAAKTAEQAIASAALEAARVVFEAAELVIQGSEFIVAEADIAAGETALDNLVKFEAASMETASAAFEELKSHQEEIVQRATRALEDAEKRSPELETSTQAKGLIADSQAVLDSMVSPSEKAFDERYKCAEYLAVATAEKALAATQSNTVEIELARQACELAEQDSSSFADDILDVGLNIGKWIASAAAELVNITRVEFSGSISSLIADGPPLIVNVQGKLVGQDIDLHINWEPHFNLAKFIKAIFSDLWEMIKNAASKFLDEIGATIVEFAEDVVEAAEELGEEIVEGAGKAAEVIGEGAGKVYEAIDDALDDAGSVLGHAADDVAEVFDDAGSAVGHAAEDVVEAIDDVMSDVGSVFNDAGSAVGHAADDVASVVGHAASDVGHAVEDVANDIGNAFNDAGNAVENTSQAAQMGRLAPFVKNRLEWMDIQEQRHNGHSLRDRATNGKWLDISTSLTPQVLPKYDWMPSGLSKSLGLSVTKFYSDQQQSLLLSRLPKEIRISIWGYVVGGHDVTIVRKIDKLSHAILPMDTERLKKAELVPTRKSWIGPIGYEKRYKATETMSELDMLPLLRTCKQIQNSFKFHTMEAFYRFLLLSPHDGLQSIRHLTIQWPGFAYWAVYQDEDTGEPLHEHDESWQEICDAIAAMDNLKSLSIVVPSGINNSFRRVKKHDVITRISLPLAALPEHVDFTFTIPKGHIRAHSQALLCERGCRNLRLVGLDSPVGFRHNDDDSD</sequence>
<dbReference type="Pfam" id="PF24864">
    <property type="entry name" value="DUF7730"/>
    <property type="match status" value="1"/>
</dbReference>